<gene>
    <name evidence="1" type="ORF">KAOT1_14282</name>
</gene>
<dbReference type="Proteomes" id="UP000002945">
    <property type="component" value="Unassembled WGS sequence"/>
</dbReference>
<sequence length="300" mass="34688">MFPFESFIFGKNPNFMQTRFLKFFLFILLFSNCTVNYGQLKAVGTLSGDLEEVSGMENIPNSDDFWMINDGGNDPKVFIVNKEGKITKTLNVQAKNKDWEDLTKDKAGNLYIGDFGNNRNNRKHQNIYKLSASNLSSKKNIDPIKIEFSFPNQKKYPPKKKDRHFDVESFFHHNGYLYLFTKSRSKKDYGRTDLYKIPATEGKYEAQFISTFNTCDDMNCWITSAAISPNGKKVVLLSHETVWQFTDFKGDDFLSGKMTKFDLKHESQKEGICFKDNNTVYITDEEAHGKGRNLYVFLLD</sequence>
<dbReference type="AlphaFoldDB" id="A9DKS7"/>
<comment type="caution">
    <text evidence="1">The sequence shown here is derived from an EMBL/GenBank/DDBJ whole genome shotgun (WGS) entry which is preliminary data.</text>
</comment>
<dbReference type="STRING" id="391587.KAOT1_14282"/>
<dbReference type="HOGENOM" id="CLU_058234_1_1_10"/>
<evidence type="ECO:0000313" key="2">
    <source>
        <dbReference type="Proteomes" id="UP000002945"/>
    </source>
</evidence>
<accession>A9DKS7</accession>
<name>A9DKS7_9FLAO</name>
<reference evidence="1 2" key="1">
    <citation type="journal article" date="2011" name="J. Bacteriol.">
        <title>Genome sequence of the algicidal bacterium Kordia algicida OT-1.</title>
        <authorList>
            <person name="Lee H.S."/>
            <person name="Kang S.G."/>
            <person name="Kwon K.K."/>
            <person name="Lee J.H."/>
            <person name="Kim S.J."/>
        </authorList>
    </citation>
    <scope>NUCLEOTIDE SEQUENCE [LARGE SCALE GENOMIC DNA]</scope>
    <source>
        <strain evidence="1 2">OT-1</strain>
    </source>
</reference>
<proteinExistence type="predicted"/>
<dbReference type="SUPFAM" id="SSF101898">
    <property type="entry name" value="NHL repeat"/>
    <property type="match status" value="1"/>
</dbReference>
<protein>
    <submittedName>
        <fullName evidence="1">Uncharacterized protein</fullName>
    </submittedName>
</protein>
<keyword evidence="2" id="KW-1185">Reference proteome</keyword>
<dbReference type="eggNOG" id="COG3386">
    <property type="taxonomic scope" value="Bacteria"/>
</dbReference>
<evidence type="ECO:0000313" key="1">
    <source>
        <dbReference type="EMBL" id="EDP98392.1"/>
    </source>
</evidence>
<dbReference type="EMBL" id="ABIB01000001">
    <property type="protein sequence ID" value="EDP98392.1"/>
    <property type="molecule type" value="Genomic_DNA"/>
</dbReference>
<organism evidence="1 2">
    <name type="scientific">Kordia algicida OT-1</name>
    <dbReference type="NCBI Taxonomy" id="391587"/>
    <lineage>
        <taxon>Bacteria</taxon>
        <taxon>Pseudomonadati</taxon>
        <taxon>Bacteroidota</taxon>
        <taxon>Flavobacteriia</taxon>
        <taxon>Flavobacteriales</taxon>
        <taxon>Flavobacteriaceae</taxon>
        <taxon>Kordia</taxon>
    </lineage>
</organism>